<evidence type="ECO:0000313" key="1">
    <source>
        <dbReference type="EMBL" id="KAJ6816725.1"/>
    </source>
</evidence>
<proteinExistence type="predicted"/>
<dbReference type="EMBL" id="JANAVB010028196">
    <property type="protein sequence ID" value="KAJ6816725.1"/>
    <property type="molecule type" value="Genomic_DNA"/>
</dbReference>
<accession>A0AAX6FL46</accession>
<organism evidence="1 2">
    <name type="scientific">Iris pallida</name>
    <name type="common">Sweet iris</name>
    <dbReference type="NCBI Taxonomy" id="29817"/>
    <lineage>
        <taxon>Eukaryota</taxon>
        <taxon>Viridiplantae</taxon>
        <taxon>Streptophyta</taxon>
        <taxon>Embryophyta</taxon>
        <taxon>Tracheophyta</taxon>
        <taxon>Spermatophyta</taxon>
        <taxon>Magnoliopsida</taxon>
        <taxon>Liliopsida</taxon>
        <taxon>Asparagales</taxon>
        <taxon>Iridaceae</taxon>
        <taxon>Iridoideae</taxon>
        <taxon>Irideae</taxon>
        <taxon>Iris</taxon>
    </lineage>
</organism>
<dbReference type="Proteomes" id="UP001140949">
    <property type="component" value="Unassembled WGS sequence"/>
</dbReference>
<name>A0AAX6FL46_IRIPA</name>
<reference evidence="1" key="1">
    <citation type="journal article" date="2023" name="GigaByte">
        <title>Genome assembly of the bearded iris, Iris pallida Lam.</title>
        <authorList>
            <person name="Bruccoleri R.E."/>
            <person name="Oakeley E.J."/>
            <person name="Faust A.M.E."/>
            <person name="Altorfer M."/>
            <person name="Dessus-Babus S."/>
            <person name="Burckhardt D."/>
            <person name="Oertli M."/>
            <person name="Naumann U."/>
            <person name="Petersen F."/>
            <person name="Wong J."/>
        </authorList>
    </citation>
    <scope>NUCLEOTIDE SEQUENCE</scope>
    <source>
        <strain evidence="1">GSM-AAB239-AS_SAM_17_03QT</strain>
    </source>
</reference>
<keyword evidence="1" id="KW-0675">Receptor</keyword>
<sequence>MVTDLIVSIVFMVHSRSDGKPFPSRSHDALIIQGTFYIYYLRVTKFCSGEGLQPRSLFGLRVVTRLPNSSQVNLYIHIHYRPLQYSHHDIYFQLILSCISLYCLL</sequence>
<protein>
    <submittedName>
        <fullName evidence="1">Proline-rich receptor-like protein kinase PERK12</fullName>
    </submittedName>
</protein>
<evidence type="ECO:0000313" key="2">
    <source>
        <dbReference type="Proteomes" id="UP001140949"/>
    </source>
</evidence>
<reference evidence="1" key="2">
    <citation type="submission" date="2023-04" db="EMBL/GenBank/DDBJ databases">
        <authorList>
            <person name="Bruccoleri R.E."/>
            <person name="Oakeley E.J."/>
            <person name="Faust A.-M."/>
            <person name="Dessus-Babus S."/>
            <person name="Altorfer M."/>
            <person name="Burckhardt D."/>
            <person name="Oertli M."/>
            <person name="Naumann U."/>
            <person name="Petersen F."/>
            <person name="Wong J."/>
        </authorList>
    </citation>
    <scope>NUCLEOTIDE SEQUENCE</scope>
    <source>
        <strain evidence="1">GSM-AAB239-AS_SAM_17_03QT</strain>
        <tissue evidence="1">Leaf</tissue>
    </source>
</reference>
<dbReference type="GO" id="GO:0016301">
    <property type="term" value="F:kinase activity"/>
    <property type="evidence" value="ECO:0007669"/>
    <property type="project" value="UniProtKB-KW"/>
</dbReference>
<comment type="caution">
    <text evidence="1">The sequence shown here is derived from an EMBL/GenBank/DDBJ whole genome shotgun (WGS) entry which is preliminary data.</text>
</comment>
<keyword evidence="1" id="KW-0418">Kinase</keyword>
<dbReference type="AlphaFoldDB" id="A0AAX6FL46"/>
<gene>
    <name evidence="1" type="ORF">M6B38_415485</name>
</gene>
<keyword evidence="1" id="KW-0808">Transferase</keyword>
<keyword evidence="2" id="KW-1185">Reference proteome</keyword>